<keyword evidence="2" id="KW-1185">Reference proteome</keyword>
<sequence>MELGNSKRRPMWNYLMEQEQIMKTKEEKISYDLCCMTPVWTTLP</sequence>
<evidence type="ECO:0000313" key="2">
    <source>
        <dbReference type="Proteomes" id="UP000324222"/>
    </source>
</evidence>
<reference evidence="1 2" key="1">
    <citation type="submission" date="2019-05" db="EMBL/GenBank/DDBJ databases">
        <title>Another draft genome of Portunus trituberculatus and its Hox gene families provides insights of decapod evolution.</title>
        <authorList>
            <person name="Jeong J.-H."/>
            <person name="Song I."/>
            <person name="Kim S."/>
            <person name="Choi T."/>
            <person name="Kim D."/>
            <person name="Ryu S."/>
            <person name="Kim W."/>
        </authorList>
    </citation>
    <scope>NUCLEOTIDE SEQUENCE [LARGE SCALE GENOMIC DNA]</scope>
    <source>
        <tissue evidence="1">Muscle</tissue>
    </source>
</reference>
<name>A0A5B7CWL2_PORTR</name>
<accession>A0A5B7CWL2</accession>
<dbReference type="AlphaFoldDB" id="A0A5B7CWL2"/>
<organism evidence="1 2">
    <name type="scientific">Portunus trituberculatus</name>
    <name type="common">Swimming crab</name>
    <name type="synonym">Neptunus trituberculatus</name>
    <dbReference type="NCBI Taxonomy" id="210409"/>
    <lineage>
        <taxon>Eukaryota</taxon>
        <taxon>Metazoa</taxon>
        <taxon>Ecdysozoa</taxon>
        <taxon>Arthropoda</taxon>
        <taxon>Crustacea</taxon>
        <taxon>Multicrustacea</taxon>
        <taxon>Malacostraca</taxon>
        <taxon>Eumalacostraca</taxon>
        <taxon>Eucarida</taxon>
        <taxon>Decapoda</taxon>
        <taxon>Pleocyemata</taxon>
        <taxon>Brachyura</taxon>
        <taxon>Eubrachyura</taxon>
        <taxon>Portunoidea</taxon>
        <taxon>Portunidae</taxon>
        <taxon>Portuninae</taxon>
        <taxon>Portunus</taxon>
    </lineage>
</organism>
<proteinExistence type="predicted"/>
<dbReference type="EMBL" id="VSRR010000307">
    <property type="protein sequence ID" value="MPC13809.1"/>
    <property type="molecule type" value="Genomic_DNA"/>
</dbReference>
<comment type="caution">
    <text evidence="1">The sequence shown here is derived from an EMBL/GenBank/DDBJ whole genome shotgun (WGS) entry which is preliminary data.</text>
</comment>
<dbReference type="Proteomes" id="UP000324222">
    <property type="component" value="Unassembled WGS sequence"/>
</dbReference>
<evidence type="ECO:0000313" key="1">
    <source>
        <dbReference type="EMBL" id="MPC13809.1"/>
    </source>
</evidence>
<protein>
    <submittedName>
        <fullName evidence="1">Uncharacterized protein</fullName>
    </submittedName>
</protein>
<gene>
    <name evidence="1" type="ORF">E2C01_006556</name>
</gene>